<organism evidence="4">
    <name type="scientific">Phaeodactylum tricornutum</name>
    <name type="common">Diatom</name>
    <dbReference type="NCBI Taxonomy" id="2850"/>
    <lineage>
        <taxon>Eukaryota</taxon>
        <taxon>Sar</taxon>
        <taxon>Stramenopiles</taxon>
        <taxon>Ochrophyta</taxon>
        <taxon>Bacillariophyta</taxon>
        <taxon>Bacillariophyceae</taxon>
        <taxon>Bacillariophycidae</taxon>
        <taxon>Naviculales</taxon>
        <taxon>Phaeodactylaceae</taxon>
        <taxon>Phaeodactylum</taxon>
    </lineage>
</organism>
<dbReference type="PRINTS" id="PR00081">
    <property type="entry name" value="GDHRDH"/>
</dbReference>
<dbReference type="Gene3D" id="3.40.50.720">
    <property type="entry name" value="NAD(P)-binding Rossmann-like Domain"/>
    <property type="match status" value="1"/>
</dbReference>
<proteinExistence type="inferred from homology"/>
<dbReference type="SUPFAM" id="SSF51735">
    <property type="entry name" value="NAD(P)-binding Rossmann-fold domains"/>
    <property type="match status" value="1"/>
</dbReference>
<dbReference type="PANTHER" id="PTHR24320:SF148">
    <property type="entry name" value="NAD(P)-BINDING ROSSMANN-FOLD SUPERFAMILY PROTEIN"/>
    <property type="match status" value="1"/>
</dbReference>
<dbReference type="Pfam" id="PF00106">
    <property type="entry name" value="adh_short"/>
    <property type="match status" value="1"/>
</dbReference>
<comment type="similarity">
    <text evidence="1">Belongs to the short-chain dehydrogenases/reductases (SDR) family.</text>
</comment>
<keyword evidence="2" id="KW-0560">Oxidoreductase</keyword>
<gene>
    <name evidence="4" type="ORF">PTTT1_LOCUS5122</name>
</gene>
<evidence type="ECO:0000313" key="4">
    <source>
        <dbReference type="EMBL" id="CAG9277867.1"/>
    </source>
</evidence>
<accession>A0A8J9X353</accession>
<feature type="chain" id="PRO_5035478793" evidence="3">
    <location>
        <begin position="23"/>
        <end position="388"/>
    </location>
</feature>
<sequence>MAGKLWRIAAIVSVGIIAMLMAKSGPELDWEDDILPKARQKYDPTISYSVSKPLSNRVVVVTGATSGIGLGLTRALSSLGASVIVVGRSKRKLALLQAEIPTVRPILADFSDLAAVSYAATEIAQMIDQVDILINNAGMHAAFNQWSMSNQGYDTVFTVNYLSHFLLTEILAPKLANSSQPLIAQVSSSYHWAVDGSDLMVHDESVGPVASQPGGSHGFYVFRSQRSYANSKLAQIYHARALKRNQPLLQDARIVSICPAWVGTNIAARFGSMIHNIVVASGYSPDAWGIASSLEAILGDNYEEDFFMNSKVFDLFPALNQILSPAWMYHTGIRDAVAFCMASASMQLQRFWPHAHPSPSSLESYNETIGNSLYEWSLRAVGEFNRNA</sequence>
<dbReference type="AlphaFoldDB" id="A0A8J9X353"/>
<name>A0A8J9X353_PHATR</name>
<reference evidence="4" key="1">
    <citation type="submission" date="2022-02" db="EMBL/GenBank/DDBJ databases">
        <authorList>
            <person name="Giguere J D."/>
        </authorList>
    </citation>
    <scope>NUCLEOTIDE SEQUENCE</scope>
    <source>
        <strain evidence="4">CCAP 1055/1</strain>
    </source>
</reference>
<feature type="signal peptide" evidence="3">
    <location>
        <begin position="1"/>
        <end position="22"/>
    </location>
</feature>
<evidence type="ECO:0000256" key="2">
    <source>
        <dbReference type="ARBA" id="ARBA00023002"/>
    </source>
</evidence>
<dbReference type="EMBL" id="OU594942">
    <property type="protein sequence ID" value="CAG9277867.1"/>
    <property type="molecule type" value="Genomic_DNA"/>
</dbReference>
<evidence type="ECO:0000256" key="1">
    <source>
        <dbReference type="ARBA" id="ARBA00006484"/>
    </source>
</evidence>
<dbReference type="InterPro" id="IPR002347">
    <property type="entry name" value="SDR_fam"/>
</dbReference>
<dbReference type="InterPro" id="IPR036291">
    <property type="entry name" value="NAD(P)-bd_dom_sf"/>
</dbReference>
<evidence type="ECO:0000256" key="3">
    <source>
        <dbReference type="SAM" id="SignalP"/>
    </source>
</evidence>
<protein>
    <submittedName>
        <fullName evidence="4">Uncharacterized protein</fullName>
    </submittedName>
</protein>
<keyword evidence="3" id="KW-0732">Signal</keyword>
<dbReference type="PANTHER" id="PTHR24320">
    <property type="entry name" value="RETINOL DEHYDROGENASE"/>
    <property type="match status" value="1"/>
</dbReference>
<dbReference type="Proteomes" id="UP000836788">
    <property type="component" value="Chromosome 1"/>
</dbReference>
<dbReference type="GO" id="GO:0016491">
    <property type="term" value="F:oxidoreductase activity"/>
    <property type="evidence" value="ECO:0007669"/>
    <property type="project" value="UniProtKB-KW"/>
</dbReference>